<dbReference type="AlphaFoldDB" id="A0A1G7WTW2"/>
<dbReference type="PANTHER" id="PTHR33164">
    <property type="entry name" value="TRANSCRIPTIONAL REGULATOR, MARR FAMILY"/>
    <property type="match status" value="1"/>
</dbReference>
<dbReference type="PANTHER" id="PTHR33164:SF43">
    <property type="entry name" value="HTH-TYPE TRANSCRIPTIONAL REPRESSOR YETL"/>
    <property type="match status" value="1"/>
</dbReference>
<dbReference type="Proteomes" id="UP000217076">
    <property type="component" value="Unassembled WGS sequence"/>
</dbReference>
<evidence type="ECO:0000256" key="2">
    <source>
        <dbReference type="ARBA" id="ARBA00023125"/>
    </source>
</evidence>
<evidence type="ECO:0000256" key="4">
    <source>
        <dbReference type="SAM" id="MobiDB-lite"/>
    </source>
</evidence>
<dbReference type="SUPFAM" id="SSF46785">
    <property type="entry name" value="Winged helix' DNA-binding domain"/>
    <property type="match status" value="1"/>
</dbReference>
<organism evidence="6 7">
    <name type="scientific">Roseospirillum parvum</name>
    <dbReference type="NCBI Taxonomy" id="83401"/>
    <lineage>
        <taxon>Bacteria</taxon>
        <taxon>Pseudomonadati</taxon>
        <taxon>Pseudomonadota</taxon>
        <taxon>Alphaproteobacteria</taxon>
        <taxon>Rhodospirillales</taxon>
        <taxon>Rhodospirillaceae</taxon>
        <taxon>Roseospirillum</taxon>
    </lineage>
</organism>
<dbReference type="EMBL" id="FNCV01000002">
    <property type="protein sequence ID" value="SDG75368.1"/>
    <property type="molecule type" value="Genomic_DNA"/>
</dbReference>
<dbReference type="OrthoDB" id="511972at2"/>
<keyword evidence="7" id="KW-1185">Reference proteome</keyword>
<evidence type="ECO:0000256" key="1">
    <source>
        <dbReference type="ARBA" id="ARBA00023015"/>
    </source>
</evidence>
<proteinExistence type="predicted"/>
<name>A0A1G7WTW2_9PROT</name>
<feature type="domain" description="HTH marR-type" evidence="5">
    <location>
        <begin position="40"/>
        <end position="177"/>
    </location>
</feature>
<evidence type="ECO:0000313" key="7">
    <source>
        <dbReference type="Proteomes" id="UP000217076"/>
    </source>
</evidence>
<evidence type="ECO:0000259" key="5">
    <source>
        <dbReference type="PROSITE" id="PS50995"/>
    </source>
</evidence>
<feature type="compositionally biased region" description="Basic and acidic residues" evidence="4">
    <location>
        <begin position="1"/>
        <end position="11"/>
    </location>
</feature>
<dbReference type="InterPro" id="IPR036388">
    <property type="entry name" value="WH-like_DNA-bd_sf"/>
</dbReference>
<accession>A0A1G7WTW2</accession>
<evidence type="ECO:0000313" key="6">
    <source>
        <dbReference type="EMBL" id="SDG75368.1"/>
    </source>
</evidence>
<feature type="region of interest" description="Disordered" evidence="4">
    <location>
        <begin position="1"/>
        <end position="32"/>
    </location>
</feature>
<dbReference type="SMART" id="SM00347">
    <property type="entry name" value="HTH_MARR"/>
    <property type="match status" value="1"/>
</dbReference>
<sequence>MIDHAPADDRASAPPPEDSAEPADTPRDRENAVADDAALEVRLWLRLLTCTTLIEREIRTGLGRDFRSTLPRFDALAQLERAEARGETLSMGELSRRMMVSNGNVTGLVDRLVDEGLVERLAAPKDRRTQIVRLTPAGHSHFGKMAPVHHDWVRRMMAQVPRQDLARLHDLLGTLKRSAIEGADGA</sequence>
<dbReference type="PROSITE" id="PS01117">
    <property type="entry name" value="HTH_MARR_1"/>
    <property type="match status" value="1"/>
</dbReference>
<dbReference type="RefSeq" id="WP_092616502.1">
    <property type="nucleotide sequence ID" value="NZ_FNCV01000002.1"/>
</dbReference>
<dbReference type="GO" id="GO:0003700">
    <property type="term" value="F:DNA-binding transcription factor activity"/>
    <property type="evidence" value="ECO:0007669"/>
    <property type="project" value="InterPro"/>
</dbReference>
<keyword evidence="1" id="KW-0805">Transcription regulation</keyword>
<reference evidence="7" key="1">
    <citation type="submission" date="2016-10" db="EMBL/GenBank/DDBJ databases">
        <authorList>
            <person name="Varghese N."/>
            <person name="Submissions S."/>
        </authorList>
    </citation>
    <scope>NUCLEOTIDE SEQUENCE [LARGE SCALE GENOMIC DNA]</scope>
    <source>
        <strain evidence="7">930I</strain>
    </source>
</reference>
<dbReference type="GO" id="GO:0003677">
    <property type="term" value="F:DNA binding"/>
    <property type="evidence" value="ECO:0007669"/>
    <property type="project" value="UniProtKB-KW"/>
</dbReference>
<protein>
    <submittedName>
        <fullName evidence="6">DNA-binding transcriptional regulator, MarR family</fullName>
    </submittedName>
</protein>
<dbReference type="STRING" id="83401.SAMN05421742_102318"/>
<keyword evidence="3" id="KW-0804">Transcription</keyword>
<dbReference type="InterPro" id="IPR039422">
    <property type="entry name" value="MarR/SlyA-like"/>
</dbReference>
<keyword evidence="2 6" id="KW-0238">DNA-binding</keyword>
<dbReference type="InterPro" id="IPR000835">
    <property type="entry name" value="HTH_MarR-typ"/>
</dbReference>
<dbReference type="Gene3D" id="1.10.10.10">
    <property type="entry name" value="Winged helix-like DNA-binding domain superfamily/Winged helix DNA-binding domain"/>
    <property type="match status" value="1"/>
</dbReference>
<dbReference type="InterPro" id="IPR036390">
    <property type="entry name" value="WH_DNA-bd_sf"/>
</dbReference>
<dbReference type="PROSITE" id="PS50995">
    <property type="entry name" value="HTH_MARR_2"/>
    <property type="match status" value="1"/>
</dbReference>
<gene>
    <name evidence="6" type="ORF">SAMN05421742_102318</name>
</gene>
<dbReference type="PRINTS" id="PR00598">
    <property type="entry name" value="HTHMARR"/>
</dbReference>
<dbReference type="Pfam" id="PF12802">
    <property type="entry name" value="MarR_2"/>
    <property type="match status" value="1"/>
</dbReference>
<dbReference type="GO" id="GO:0006950">
    <property type="term" value="P:response to stress"/>
    <property type="evidence" value="ECO:0007669"/>
    <property type="project" value="TreeGrafter"/>
</dbReference>
<dbReference type="InterPro" id="IPR023187">
    <property type="entry name" value="Tscrpt_reg_MarR-type_CS"/>
</dbReference>
<evidence type="ECO:0000256" key="3">
    <source>
        <dbReference type="ARBA" id="ARBA00023163"/>
    </source>
</evidence>